<dbReference type="InterPro" id="IPR019145">
    <property type="entry name" value="Mediator_Med10"/>
</dbReference>
<evidence type="ECO:0000256" key="4">
    <source>
        <dbReference type="ARBA" id="ARBA00023163"/>
    </source>
</evidence>
<sequence>MTDSSLQSLYNHLDQTYTDCLSIVDHLEGRQTAPDFSMGDTINSTISHMREINDMKRERIEYIPLSVIEHLDQDQSNPMFHTLDTLLKVKAQATTFQAIEQKMSKIELLQNVDIDELISKYFPEPQNDPP</sequence>
<evidence type="ECO:0000313" key="7">
    <source>
        <dbReference type="EMBL" id="KAK2964778.1"/>
    </source>
</evidence>
<accession>A0ABQ9YM03</accession>
<evidence type="ECO:0000256" key="1">
    <source>
        <dbReference type="ARBA" id="ARBA00004123"/>
    </source>
</evidence>
<evidence type="ECO:0000256" key="2">
    <source>
        <dbReference type="ARBA" id="ARBA00005389"/>
    </source>
</evidence>
<comment type="function">
    <text evidence="6">Component of the Mediator complex, a coactivator involved in the regulated transcription of nearly all RNA polymerase II-dependent genes. Mediator functions as a bridge to convey information from gene-specific regulatory proteins to the basal RNA polymerase II transcription machinery. Mediator is recruited to promoters by direct interactions with regulatory proteins and serves as a scaffold for the assembly of a functional preinitiation complex with RNA polymerase II and the general transcription factors.</text>
</comment>
<name>A0ABQ9YM03_9EUKA</name>
<comment type="similarity">
    <text evidence="2 6">Belongs to the Mediator complex subunit 10 family.</text>
</comment>
<reference evidence="7 8" key="1">
    <citation type="journal article" date="2022" name="bioRxiv">
        <title>Genomics of Preaxostyla Flagellates Illuminates Evolutionary Transitions and the Path Towards Mitochondrial Loss.</title>
        <authorList>
            <person name="Novak L.V.F."/>
            <person name="Treitli S.C."/>
            <person name="Pyrih J."/>
            <person name="Halakuc P."/>
            <person name="Pipaliya S.V."/>
            <person name="Vacek V."/>
            <person name="Brzon O."/>
            <person name="Soukal P."/>
            <person name="Eme L."/>
            <person name="Dacks J.B."/>
            <person name="Karnkowska A."/>
            <person name="Elias M."/>
            <person name="Hampl V."/>
        </authorList>
    </citation>
    <scope>NUCLEOTIDE SEQUENCE [LARGE SCALE GENOMIC DNA]</scope>
    <source>
        <strain evidence="7">NAU3</strain>
        <tissue evidence="7">Gut</tissue>
    </source>
</reference>
<gene>
    <name evidence="6" type="primary">MED10</name>
    <name evidence="7" type="ORF">BLNAU_78</name>
</gene>
<evidence type="ECO:0000256" key="6">
    <source>
        <dbReference type="RuleBase" id="RU364146"/>
    </source>
</evidence>
<proteinExistence type="inferred from homology"/>
<protein>
    <recommendedName>
        <fullName evidence="6">Mediator of RNA polymerase II transcription subunit 10</fullName>
    </recommendedName>
    <alternativeName>
        <fullName evidence="6">Mediator complex subunit 10</fullName>
    </alternativeName>
</protein>
<comment type="caution">
    <text evidence="7">The sequence shown here is derived from an EMBL/GenBank/DDBJ whole genome shotgun (WGS) entry which is preliminary data.</text>
</comment>
<dbReference type="Pfam" id="PF09748">
    <property type="entry name" value="Med10"/>
    <property type="match status" value="1"/>
</dbReference>
<keyword evidence="8" id="KW-1185">Reference proteome</keyword>
<dbReference type="Proteomes" id="UP001281761">
    <property type="component" value="Unassembled WGS sequence"/>
</dbReference>
<evidence type="ECO:0000256" key="5">
    <source>
        <dbReference type="ARBA" id="ARBA00023242"/>
    </source>
</evidence>
<evidence type="ECO:0000313" key="8">
    <source>
        <dbReference type="Proteomes" id="UP001281761"/>
    </source>
</evidence>
<organism evidence="7 8">
    <name type="scientific">Blattamonas nauphoetae</name>
    <dbReference type="NCBI Taxonomy" id="2049346"/>
    <lineage>
        <taxon>Eukaryota</taxon>
        <taxon>Metamonada</taxon>
        <taxon>Preaxostyla</taxon>
        <taxon>Oxymonadida</taxon>
        <taxon>Blattamonas</taxon>
    </lineage>
</organism>
<evidence type="ECO:0000256" key="3">
    <source>
        <dbReference type="ARBA" id="ARBA00023015"/>
    </source>
</evidence>
<dbReference type="EMBL" id="JARBJD010000001">
    <property type="protein sequence ID" value="KAK2964778.1"/>
    <property type="molecule type" value="Genomic_DNA"/>
</dbReference>
<keyword evidence="5 6" id="KW-0539">Nucleus</keyword>
<keyword evidence="3 6" id="KW-0805">Transcription regulation</keyword>
<comment type="subcellular location">
    <subcellularLocation>
        <location evidence="1 6">Nucleus</location>
    </subcellularLocation>
</comment>
<keyword evidence="4 6" id="KW-0804">Transcription</keyword>
<keyword evidence="6" id="KW-0010">Activator</keyword>
<comment type="subunit">
    <text evidence="6">Component of the Mediator complex.</text>
</comment>